<evidence type="ECO:0000256" key="3">
    <source>
        <dbReference type="SAM" id="SignalP"/>
    </source>
</evidence>
<keyword evidence="2" id="KW-0812">Transmembrane</keyword>
<accession>A0A4R6XAY4</accession>
<sequence length="620" mass="69007">MNKYKGLFISLLLLAFQVQAKERIKHFHSQIEVKSSGDIWVTETIAVEVEHVNIKRGIYRDFPTLYKTALLTKSTVDFAVISVSRNGHAEPFHRNKLSNGVRLYIGDRNRMVEQGEQVYTISYKTNKQIAFMDDFDRFAWNVTGNDWRFSMDRVTAEVQLPDGVSMAMVNSGVWTGFAGETSADYSSEINGSVIKIQSTQPLEPYQGMTFSLEIPKGFIVNDSNWLMDFFSDNLMWVLMVVALLSLLMFYVLAWHQVGRDPEAGVIIPLFYPPKDISPAAMRYILEEETGHKNFTAAIINLAVKGYVELKKKGSGYEVTKRQTSGEKLKPMSSGESIIMRRLFKSRNRISIDKKYDAKIKTAINKVNSRIETEYKAKCFKDNKMLGYFGIGISVLTLLFLMLHLNVLNGEMFGGFAVLFVVAGYAIFTIHKSFKGAMDLGHLLFIGVFAFSLFRNMGSELPIEVILFGVFLILINGLFIYLLKSPTPFGREMMDDIEGFKLYLSTAEQHRLDVMHPPEMSPDLFEEYLPYAIALGVENKWSEQFANHLKSAGIDPNHSDYHPNWYSGGHFNLSGSSGGFSEISQGMASTISSASTPPSSSSGGGGGFSGGGGGGGGGGGW</sequence>
<protein>
    <submittedName>
        <fullName evidence="6">Putative membrane protein</fullName>
    </submittedName>
</protein>
<gene>
    <name evidence="6" type="ORF">C8D91_2843</name>
</gene>
<feature type="region of interest" description="Disordered" evidence="1">
    <location>
        <begin position="586"/>
        <end position="620"/>
    </location>
</feature>
<dbReference type="EMBL" id="SNZB01000008">
    <property type="protein sequence ID" value="TDR16316.1"/>
    <property type="molecule type" value="Genomic_DNA"/>
</dbReference>
<feature type="transmembrane region" description="Helical" evidence="2">
    <location>
        <begin position="234"/>
        <end position="253"/>
    </location>
</feature>
<feature type="transmembrane region" description="Helical" evidence="2">
    <location>
        <begin position="411"/>
        <end position="427"/>
    </location>
</feature>
<keyword evidence="2" id="KW-1133">Transmembrane helix</keyword>
<dbReference type="InterPro" id="IPR018702">
    <property type="entry name" value="DUF2207"/>
</dbReference>
<evidence type="ECO:0000256" key="1">
    <source>
        <dbReference type="SAM" id="MobiDB-lite"/>
    </source>
</evidence>
<feature type="compositionally biased region" description="Gly residues" evidence="1">
    <location>
        <begin position="601"/>
        <end position="620"/>
    </location>
</feature>
<evidence type="ECO:0000313" key="7">
    <source>
        <dbReference type="Proteomes" id="UP000295724"/>
    </source>
</evidence>
<feature type="chain" id="PRO_5020210003" evidence="3">
    <location>
        <begin position="21"/>
        <end position="620"/>
    </location>
</feature>
<feature type="domain" description="DUF2207" evidence="4">
    <location>
        <begin position="23"/>
        <end position="212"/>
    </location>
</feature>
<evidence type="ECO:0000313" key="6">
    <source>
        <dbReference type="EMBL" id="TDR16316.1"/>
    </source>
</evidence>
<dbReference type="RefSeq" id="WP_099020138.1">
    <property type="nucleotide sequence ID" value="NZ_NIHB01000006.1"/>
</dbReference>
<feature type="transmembrane region" description="Helical" evidence="2">
    <location>
        <begin position="385"/>
        <end position="405"/>
    </location>
</feature>
<keyword evidence="2" id="KW-0472">Membrane</keyword>
<feature type="domain" description="Predicted membrane protein YciQ-like C-terminal" evidence="5">
    <location>
        <begin position="270"/>
        <end position="544"/>
    </location>
</feature>
<feature type="signal peptide" evidence="3">
    <location>
        <begin position="1"/>
        <end position="20"/>
    </location>
</feature>
<evidence type="ECO:0000259" key="5">
    <source>
        <dbReference type="Pfam" id="PF20990"/>
    </source>
</evidence>
<feature type="transmembrane region" description="Helical" evidence="2">
    <location>
        <begin position="439"/>
        <end position="456"/>
    </location>
</feature>
<dbReference type="Pfam" id="PF09972">
    <property type="entry name" value="DUF2207"/>
    <property type="match status" value="1"/>
</dbReference>
<name>A0A4R6XAY4_9GAMM</name>
<dbReference type="Proteomes" id="UP000295724">
    <property type="component" value="Unassembled WGS sequence"/>
</dbReference>
<feature type="compositionally biased region" description="Polar residues" evidence="1">
    <location>
        <begin position="586"/>
        <end position="597"/>
    </location>
</feature>
<organism evidence="6 7">
    <name type="scientific">Marinicella litoralis</name>
    <dbReference type="NCBI Taxonomy" id="644220"/>
    <lineage>
        <taxon>Bacteria</taxon>
        <taxon>Pseudomonadati</taxon>
        <taxon>Pseudomonadota</taxon>
        <taxon>Gammaproteobacteria</taxon>
        <taxon>Lysobacterales</taxon>
        <taxon>Marinicellaceae</taxon>
        <taxon>Marinicella</taxon>
    </lineage>
</organism>
<reference evidence="6 7" key="1">
    <citation type="submission" date="2019-03" db="EMBL/GenBank/DDBJ databases">
        <title>Genomic Encyclopedia of Type Strains, Phase IV (KMG-IV): sequencing the most valuable type-strain genomes for metagenomic binning, comparative biology and taxonomic classification.</title>
        <authorList>
            <person name="Goeker M."/>
        </authorList>
    </citation>
    <scope>NUCLEOTIDE SEQUENCE [LARGE SCALE GENOMIC DNA]</scope>
    <source>
        <strain evidence="6 7">DSM 25488</strain>
    </source>
</reference>
<keyword evidence="3" id="KW-0732">Signal</keyword>
<proteinExistence type="predicted"/>
<comment type="caution">
    <text evidence="6">The sequence shown here is derived from an EMBL/GenBank/DDBJ whole genome shotgun (WGS) entry which is preliminary data.</text>
</comment>
<dbReference type="Pfam" id="PF20990">
    <property type="entry name" value="DUF2207_C"/>
    <property type="match status" value="1"/>
</dbReference>
<evidence type="ECO:0000259" key="4">
    <source>
        <dbReference type="Pfam" id="PF09972"/>
    </source>
</evidence>
<evidence type="ECO:0000256" key="2">
    <source>
        <dbReference type="SAM" id="Phobius"/>
    </source>
</evidence>
<dbReference type="AlphaFoldDB" id="A0A4R6XAY4"/>
<feature type="transmembrane region" description="Helical" evidence="2">
    <location>
        <begin position="462"/>
        <end position="482"/>
    </location>
</feature>
<dbReference type="InterPro" id="IPR048389">
    <property type="entry name" value="YciQ-like_C"/>
</dbReference>
<keyword evidence="7" id="KW-1185">Reference proteome</keyword>